<reference evidence="1" key="1">
    <citation type="submission" date="2021-03" db="EMBL/GenBank/DDBJ databases">
        <title>Draft genome sequence of rust myrtle Austropuccinia psidii MF-1, a brazilian biotype.</title>
        <authorList>
            <person name="Quecine M.C."/>
            <person name="Pachon D.M.R."/>
            <person name="Bonatelli M.L."/>
            <person name="Correr F.H."/>
            <person name="Franceschini L.M."/>
            <person name="Leite T.F."/>
            <person name="Margarido G.R.A."/>
            <person name="Almeida C.A."/>
            <person name="Ferrarezi J.A."/>
            <person name="Labate C.A."/>
        </authorList>
    </citation>
    <scope>NUCLEOTIDE SEQUENCE</scope>
    <source>
        <strain evidence="1">MF-1</strain>
    </source>
</reference>
<comment type="caution">
    <text evidence="1">The sequence shown here is derived from an EMBL/GenBank/DDBJ whole genome shotgun (WGS) entry which is preliminary data.</text>
</comment>
<dbReference type="EMBL" id="AVOT02061182">
    <property type="protein sequence ID" value="MBW0554487.1"/>
    <property type="molecule type" value="Genomic_DNA"/>
</dbReference>
<accession>A0A9Q3J2H7</accession>
<dbReference type="Proteomes" id="UP000765509">
    <property type="component" value="Unassembled WGS sequence"/>
</dbReference>
<evidence type="ECO:0000313" key="2">
    <source>
        <dbReference type="Proteomes" id="UP000765509"/>
    </source>
</evidence>
<evidence type="ECO:0000313" key="1">
    <source>
        <dbReference type="EMBL" id="MBW0554487.1"/>
    </source>
</evidence>
<organism evidence="1 2">
    <name type="scientific">Austropuccinia psidii MF-1</name>
    <dbReference type="NCBI Taxonomy" id="1389203"/>
    <lineage>
        <taxon>Eukaryota</taxon>
        <taxon>Fungi</taxon>
        <taxon>Dikarya</taxon>
        <taxon>Basidiomycota</taxon>
        <taxon>Pucciniomycotina</taxon>
        <taxon>Pucciniomycetes</taxon>
        <taxon>Pucciniales</taxon>
        <taxon>Sphaerophragmiaceae</taxon>
        <taxon>Austropuccinia</taxon>
    </lineage>
</organism>
<sequence length="242" mass="27972">MPPRKVKDNYSSEKEANATELLQVLEAWRFWKDPLALHFSINPKNIHLSFDGKNFSLWKHTILNTISYIYKIHNPIILDFLKTIIHNDESSSLLILCQKIDDSTRHLLSYYNTTSSLFDALQCQYDRSGRLGKLEITNKFLHILNSTEHRDTGSWLHSLQDIYTKFMSWKMSFLEFFGLLVKANIQILETLNHNTFNILLHQHLNQQDTIPAFETVLEAIQEAETAATVVINPAIIDLNASA</sequence>
<proteinExistence type="predicted"/>
<keyword evidence="2" id="KW-1185">Reference proteome</keyword>
<dbReference type="AlphaFoldDB" id="A0A9Q3J2H7"/>
<name>A0A9Q3J2H7_9BASI</name>
<gene>
    <name evidence="1" type="ORF">O181_094202</name>
</gene>
<protein>
    <submittedName>
        <fullName evidence="1">Uncharacterized protein</fullName>
    </submittedName>
</protein>